<sequence>MTTSSQAGPVISLPQGGGALSGIGETFSPDVFTGTGNFTIPLSLPEGRNGFQPRLNLLYSTGNGNGPFGLGWDLGIPGVSRRTAKGVPRYGDAEDVFILSGAEDLVPVSGDFPDTVRYRPRTEELFADIAYRREAGSRYWEVHTRDGLVSTYGTPGRAASEPAVIADPADPSRVFAWKLTRTVDPFGNAIEYEYERDTGKQDGHHWDQLYLKRIRYVDFSVESDTRFLVCVAFDYADRPDSFSEYRAGFEIRTRRRCRQITVSSHADKDRAIRSWRFVYLDERIALGESQVAALPRNGISLLSRIEVTGHDGDDTQELPPLEFGYTALEPDERAFFPIRGRALPAKSLASPDLELADLFGNGLPDLFELSDSIRYWRNLGNGRFDLPREMSEAPAGLRLADSGVQLIDANGNGSVDLLVTSGPLAGYFPMARGGAWDRRSFRSYPKAPSFNLEDPEVQLIDLNGDGVTDAVRSGARFEYYFNDPRKGWTRTTQAERGELGSFPNVKFSDPRVRWADMTGDGLQDIVMIHDGSVDYWPNLGHGEWGRRVSMRTGPRFPHGYDPERILIGDVDGDGVADIVYVDDGKVLLYINQCGNRWSEATIITGTPGADADVRLVDLLGSGISGLLWSRDAHAPGRTSLHFLDFTAGVKPYLLNHIDNHIGAVTRVEYAPSTRYYLDDEQDPRTRWRTPLPFPVPVVASVEVIDAISGGKLTTEYRYHHGYWDGAEREFRGFGRVDQRDTEAFDRFASSGLHPGRRFDMVEPKMFSPPIEKRTWFHQGPVVERSGSWSESDYSQEYWKGDPPLLDHAGRMAAFLQSYSACPDEQASSADAAIKRDALRALRGNVLRSELYALDDSPLQGKPYTVNEYAYDLREEACPDDCNSERRRIFFPHRKIERTTRWERGDDPMTRFMFSDAYDDFGQPQQQTSIAMPRRKVKRRSLRGASVGALDGDDVNETRVLASHTRTDYAVPDENLYIRDRIAHERGFEMNAPPEVDESDPTDLQQILVDQAFAARSIHEQFRSSSDLRLIRHLVHHYDGEAFIGREAGELGPYGALTRTEALVSTEQELVNAYGERRPTYLGGATTPPQGAPEGFAQQVGYHRQEASEHYHAGYYADQQRKRFDFQEDNAAEWRGMVTAVLDPLGHRTTIDLDRFRLFPARVVNAVGLEKVALHDYRAMQLRQVTDANGNTKHFRYTPLGMLHKQFLESRDGEGGSERQPEIELEYDFLAYERSRGEPKPQPVFIQTRKRVRHASDDVSNETVESREYSDGLGRVVQVRAQAEDLVFGDTGDDVGLAIQPGVDRSAVGRRVAERVVVSGWKVHDNKGEVVERYEPFFSNGWDFQPKADASTGRHSVLFRDPRGRVIRTLMPDGSEERVIFGTPHLLEDPEDFAPSAWERYTYDSNDLAPLSMSRSDEASGISLTERAPPDHHFTPASIILDGLDRAICRVERNGKRPGEDWFITKSSYDLRGKLLTDIDELGRPAFTHAYDLLERELSVAVMDAGRRTTVFDAAGNVIEHRDSKGSVVLHQYDDLNRRTGKWARDAESDAVTLRERIVYGDDEAGSAMNRAQARQRNLLGQLFRHYDEAGRLTCERYDFEGNLTEQVRQVISDTALEQGWRADWSRARAGDDLDGRAYRTSTRYDALGRAMELVYPADAGGHRARLVPQYDRAGALQKVSLDGDTYVAHIAYNARGQRVLAVWGNDVMTRYAYDPYTFRLARLRSERYRKASPDTFAGHGAPLQDFTYRYDLAGNVESIAERTPNAGIADTSEGRDRLRRNFSYDPLYRLSAATGRACSEFSPTNAMRCGNFEHSYRPGAPLPNQHNAPELTAAYTERYAYDPAGNLRELHRSVGESIRKRRFVTAAGSNRLVQVSQESTEQSFQYDANGNMSHENTERHFAWDHADRLVSFVNRPHDASRASVEVRYLYAADGSRIKKYVRKNGAQRGASKIYIGGAFEHDRWAEGGTMRESIHLHVMDDRQRIALLRRGPAHPDDAGPPVQYHLADHLGSSHVVINADGGWINREEYFPYGETSFGSFARKRYRFVGKERDEESGLYYQGARYYAPTLARWMSCDPAGDIDGLNLYRYGRDNPLRFVDPGGMESEEPQQGSRSNPITVHSLEEVPENVRTDVKQGELEGWYQAPQDFGTVEHGDLDTAAEIEDAGGKFYRYLPDKVGTGAGLPAGERSLSGATSELDQAKALANAFGKMFGISEKLVEGHVQSRIAEKPNDLSRTRALERQSRAFKWMGKLSIGAPGYLIDAYQVATAENRAAAAAEKAVAGGTGLAAAKAAAAMPGVQAMRYLGPKGWLAYGVIVVGAGIAGSEAGKRIFNNLRGVEVGPVPGGRPGRDRAFDIPDSGASEW</sequence>
<gene>
    <name evidence="8" type="primary">spvB</name>
    <name evidence="8" type="ORF">LOKO_00818</name>
</gene>
<name>A0A0X8HCC7_9GAMM</name>
<dbReference type="InterPro" id="IPR022044">
    <property type="entry name" value="TcdB_toxin_mid/C"/>
</dbReference>
<dbReference type="GO" id="GO:0005576">
    <property type="term" value="C:extracellular region"/>
    <property type="evidence" value="ECO:0007669"/>
    <property type="project" value="UniProtKB-SubCell"/>
</dbReference>
<dbReference type="InterPro" id="IPR022385">
    <property type="entry name" value="Rhs_assc_core"/>
</dbReference>
<dbReference type="PATRIC" id="fig|507626.3.peg.810"/>
<evidence type="ECO:0000313" key="8">
    <source>
        <dbReference type="EMBL" id="AMC99899.1"/>
    </source>
</evidence>
<dbReference type="EC" id="2.4.2.31" evidence="8"/>
<reference evidence="8 9" key="2">
    <citation type="submission" date="2016-02" db="EMBL/GenBank/DDBJ databases">
        <authorList>
            <person name="Wen L."/>
            <person name="He K."/>
            <person name="Yang H."/>
        </authorList>
    </citation>
    <scope>NUCLEOTIDE SEQUENCE [LARGE SCALE GENOMIC DNA]</scope>
    <source>
        <strain evidence="8 9">AGD 8-3</strain>
    </source>
</reference>
<dbReference type="InterPro" id="IPR013517">
    <property type="entry name" value="FG-GAP"/>
</dbReference>
<dbReference type="PANTHER" id="PTHR32305:SF15">
    <property type="entry name" value="PROTEIN RHSA-RELATED"/>
    <property type="match status" value="1"/>
</dbReference>
<dbReference type="OrthoDB" id="9815414at2"/>
<comment type="subcellular location">
    <subcellularLocation>
        <location evidence="1">Secreted</location>
    </subcellularLocation>
</comment>
<reference evidence="8 9" key="1">
    <citation type="journal article" date="2016" name="Genome Announc.">
        <title>Draft Genome Sequence of 'Halomonas chromatireducens' Strain AGD 8-3, a Haloalkaliphilic Chromate- and Selenite-Reducing Gammaproteobacterium.</title>
        <authorList>
            <person name="Sharko F.S."/>
            <person name="Shapovalova A.A."/>
            <person name="Tsygankova S.V."/>
            <person name="Komova A.V."/>
            <person name="Boulygina E.S."/>
            <person name="Teslyuk A.B."/>
            <person name="Gotovtsev P.M."/>
            <person name="Namsaraev Z.B."/>
            <person name="Khijniak T.V."/>
            <person name="Nedoluzhko A.V."/>
            <person name="Vasilov R.G."/>
        </authorList>
    </citation>
    <scope>NUCLEOTIDE SEQUENCE [LARGE SCALE GENOMIC DNA]</scope>
    <source>
        <strain evidence="8 9">AGD 8-3</strain>
    </source>
</reference>
<dbReference type="Pfam" id="PF12256">
    <property type="entry name" value="TcdB_toxin_midN"/>
    <property type="match status" value="1"/>
</dbReference>
<evidence type="ECO:0000259" key="6">
    <source>
        <dbReference type="Pfam" id="PF12255"/>
    </source>
</evidence>
<dbReference type="PANTHER" id="PTHR32305">
    <property type="match status" value="1"/>
</dbReference>
<dbReference type="Pfam" id="PF03534">
    <property type="entry name" value="SpvB"/>
    <property type="match status" value="1"/>
</dbReference>
<keyword evidence="9" id="KW-1185">Reference proteome</keyword>
<feature type="domain" description="Insecticide toxin TcdB middle/N-terminal" evidence="7">
    <location>
        <begin position="601"/>
        <end position="743"/>
    </location>
</feature>
<evidence type="ECO:0000259" key="7">
    <source>
        <dbReference type="Pfam" id="PF12256"/>
    </source>
</evidence>
<dbReference type="InterPro" id="IPR022045">
    <property type="entry name" value="TcdB_toxin_mid/N"/>
</dbReference>
<keyword evidence="4" id="KW-0843">Virulence</keyword>
<dbReference type="SUPFAM" id="SSF69318">
    <property type="entry name" value="Integrin alpha N-terminal domain"/>
    <property type="match status" value="1"/>
</dbReference>
<dbReference type="STRING" id="507626.LOKO_00818"/>
<feature type="region of interest" description="Disordered" evidence="5">
    <location>
        <begin position="2343"/>
        <end position="2365"/>
    </location>
</feature>
<feature type="domain" description="Insecticide toxin TcdB middle/C-terminal" evidence="6">
    <location>
        <begin position="838"/>
        <end position="938"/>
    </location>
</feature>
<dbReference type="NCBIfam" id="TIGR03696">
    <property type="entry name" value="Rhs_assc_core"/>
    <property type="match status" value="1"/>
</dbReference>
<dbReference type="GO" id="GO:0106274">
    <property type="term" value="F:NAD+-protein-arginine ADP-ribosyltransferase activity"/>
    <property type="evidence" value="ECO:0007669"/>
    <property type="project" value="UniProtKB-EC"/>
</dbReference>
<protein>
    <submittedName>
        <fullName evidence="8">Mono(ADP-ribosyl)transferase SpvB</fullName>
        <ecNumber evidence="8">2.4.2.31</ecNumber>
    </submittedName>
</protein>
<dbReference type="InterPro" id="IPR050708">
    <property type="entry name" value="T6SS_VgrG/RHS"/>
</dbReference>
<accession>A0A0X8HCC7</accession>
<evidence type="ECO:0000256" key="5">
    <source>
        <dbReference type="SAM" id="MobiDB-lite"/>
    </source>
</evidence>
<evidence type="ECO:0000256" key="3">
    <source>
        <dbReference type="ARBA" id="ARBA00022729"/>
    </source>
</evidence>
<dbReference type="Pfam" id="PF12255">
    <property type="entry name" value="TcdB_toxin_midC"/>
    <property type="match status" value="1"/>
</dbReference>
<dbReference type="Pfam" id="PF13517">
    <property type="entry name" value="FG-GAP_3"/>
    <property type="match status" value="1"/>
</dbReference>
<evidence type="ECO:0000256" key="2">
    <source>
        <dbReference type="ARBA" id="ARBA00022525"/>
    </source>
</evidence>
<evidence type="ECO:0000313" key="9">
    <source>
        <dbReference type="Proteomes" id="UP000063387"/>
    </source>
</evidence>
<dbReference type="EMBL" id="CP014226">
    <property type="protein sequence ID" value="AMC99899.1"/>
    <property type="molecule type" value="Genomic_DNA"/>
</dbReference>
<keyword evidence="8" id="KW-0808">Transferase</keyword>
<dbReference type="InterPro" id="IPR028994">
    <property type="entry name" value="Integrin_alpha_N"/>
</dbReference>
<dbReference type="RefSeq" id="WP_083517419.1">
    <property type="nucleotide sequence ID" value="NZ_CP014226.1"/>
</dbReference>
<proteinExistence type="predicted"/>
<keyword evidence="2" id="KW-0964">Secreted</keyword>
<evidence type="ECO:0000256" key="1">
    <source>
        <dbReference type="ARBA" id="ARBA00004613"/>
    </source>
</evidence>
<evidence type="ECO:0000256" key="4">
    <source>
        <dbReference type="ARBA" id="ARBA00023026"/>
    </source>
</evidence>
<dbReference type="Proteomes" id="UP000063387">
    <property type="component" value="Chromosome"/>
</dbReference>
<dbReference type="InterPro" id="IPR003284">
    <property type="entry name" value="Sal_SpvB"/>
</dbReference>
<keyword evidence="8" id="KW-0328">Glycosyltransferase</keyword>
<keyword evidence="3" id="KW-0732">Signal</keyword>
<dbReference type="KEGG" id="hco:LOKO_00818"/>
<dbReference type="Gene3D" id="2.180.10.10">
    <property type="entry name" value="RHS repeat-associated core"/>
    <property type="match status" value="1"/>
</dbReference>
<organism evidence="8 9">
    <name type="scientific">Halomonas chromatireducens</name>
    <dbReference type="NCBI Taxonomy" id="507626"/>
    <lineage>
        <taxon>Bacteria</taxon>
        <taxon>Pseudomonadati</taxon>
        <taxon>Pseudomonadota</taxon>
        <taxon>Gammaproteobacteria</taxon>
        <taxon>Oceanospirillales</taxon>
        <taxon>Halomonadaceae</taxon>
        <taxon>Halomonas</taxon>
    </lineage>
</organism>
<dbReference type="GO" id="GO:0005737">
    <property type="term" value="C:cytoplasm"/>
    <property type="evidence" value="ECO:0007669"/>
    <property type="project" value="InterPro"/>
</dbReference>